<dbReference type="KEGG" id="fop:FNB79_08480"/>
<gene>
    <name evidence="1" type="ORF">FNB79_08480</name>
</gene>
<dbReference type="OrthoDB" id="9810515at2"/>
<dbReference type="GO" id="GO:0016788">
    <property type="term" value="F:hydrolase activity, acting on ester bonds"/>
    <property type="evidence" value="ECO:0007669"/>
    <property type="project" value="UniProtKB-ARBA"/>
</dbReference>
<dbReference type="Gene3D" id="2.60.120.1360">
    <property type="match status" value="1"/>
</dbReference>
<dbReference type="AlphaFoldDB" id="A0A516GR70"/>
<dbReference type="Gene3D" id="3.40.50.1110">
    <property type="entry name" value="SGNH hydrolase"/>
    <property type="match status" value="1"/>
</dbReference>
<sequence>MNYSPLKICLSICITLLIMLGITYFSTSIPLENDKFQDGFRVLGYTIKYPKTTSFLLQEKTKTSKVTTKTVDSIVQNIDVLVEDDEDISVTVEKKEKEEKEKGKTLKIPNLSQIDTSKIERLIYPKDKTAFLTHLKTQLTASKCRIIHYGDSQIEGDRMSGYIRNRLQNLYGGNGPNFTPIAQVYDNISSEVIASDNWTRHAVFDRTSKIPDHKMYGAYATFSRFTPYKNIIKDSINKDSLKLVKAKITVSPSKKTYLRMRKYTDIGLHYGNTQLPVSVKVFADGMLIKSDSLITDGNYHNYKIKLANTPDQLTFEIESKMSPDFYGLTLDGESGILLDNVAMRGSAGTLFAGLNSKNFTQMYKTLDPQVIIFQYGGNAVPYVKDSLEVEHYVGYLKNHINWLRRKTNNASVLYIGPADKTTTENGNMLTYPLLPYLIDRLKLMCKENNIAYWDTFQAMGGEDSMEYWVNQKLAARDYTHFSLTGTRIISELFFLSLYMDLTSQK</sequence>
<proteinExistence type="predicted"/>
<organism evidence="1 2">
    <name type="scientific">Formosa sediminum</name>
    <dbReference type="NCBI Taxonomy" id="2594004"/>
    <lineage>
        <taxon>Bacteria</taxon>
        <taxon>Pseudomonadati</taxon>
        <taxon>Bacteroidota</taxon>
        <taxon>Flavobacteriia</taxon>
        <taxon>Flavobacteriales</taxon>
        <taxon>Flavobacteriaceae</taxon>
        <taxon>Formosa</taxon>
    </lineage>
</organism>
<keyword evidence="2" id="KW-1185">Reference proteome</keyword>
<name>A0A516GR70_9FLAO</name>
<dbReference type="SUPFAM" id="SSF52266">
    <property type="entry name" value="SGNH hydrolase"/>
    <property type="match status" value="1"/>
</dbReference>
<dbReference type="InterPro" id="IPR036514">
    <property type="entry name" value="SGNH_hydro_sf"/>
</dbReference>
<reference evidence="1 2" key="1">
    <citation type="submission" date="2019-07" db="EMBL/GenBank/DDBJ databases">
        <title>Genome sequencing for Formosa sp. PS13.</title>
        <authorList>
            <person name="Park S.-J."/>
        </authorList>
    </citation>
    <scope>NUCLEOTIDE SEQUENCE [LARGE SCALE GENOMIC DNA]</scope>
    <source>
        <strain evidence="1 2">PS13</strain>
    </source>
</reference>
<dbReference type="Proteomes" id="UP000319209">
    <property type="component" value="Chromosome"/>
</dbReference>
<protein>
    <submittedName>
        <fullName evidence="1">Lipase</fullName>
    </submittedName>
</protein>
<accession>A0A516GR70</accession>
<dbReference type="EMBL" id="CP041637">
    <property type="protein sequence ID" value="QDO94016.1"/>
    <property type="molecule type" value="Genomic_DNA"/>
</dbReference>
<evidence type="ECO:0000313" key="2">
    <source>
        <dbReference type="Proteomes" id="UP000319209"/>
    </source>
</evidence>
<evidence type="ECO:0000313" key="1">
    <source>
        <dbReference type="EMBL" id="QDO94016.1"/>
    </source>
</evidence>